<dbReference type="EMBL" id="JACOQK010000001">
    <property type="protein sequence ID" value="MBC5786912.1"/>
    <property type="molecule type" value="Genomic_DNA"/>
</dbReference>
<dbReference type="Proteomes" id="UP000649151">
    <property type="component" value="Unassembled WGS sequence"/>
</dbReference>
<accession>A0ABR7IPY1</accession>
<evidence type="ECO:0000256" key="1">
    <source>
        <dbReference type="SAM" id="Phobius"/>
    </source>
</evidence>
<proteinExistence type="predicted"/>
<comment type="caution">
    <text evidence="2">The sequence shown here is derived from an EMBL/GenBank/DDBJ whole genome shotgun (WGS) entry which is preliminary data.</text>
</comment>
<keyword evidence="1" id="KW-0472">Membrane</keyword>
<evidence type="ECO:0000313" key="3">
    <source>
        <dbReference type="Proteomes" id="UP000649151"/>
    </source>
</evidence>
<name>A0ABR7IPY1_9CLOT</name>
<reference evidence="2 3" key="1">
    <citation type="submission" date="2020-08" db="EMBL/GenBank/DDBJ databases">
        <title>Genome public.</title>
        <authorList>
            <person name="Liu C."/>
            <person name="Sun Q."/>
        </authorList>
    </citation>
    <scope>NUCLEOTIDE SEQUENCE [LARGE SCALE GENOMIC DNA]</scope>
    <source>
        <strain evidence="2 3">NSJ-27</strain>
    </source>
</reference>
<evidence type="ECO:0000313" key="2">
    <source>
        <dbReference type="EMBL" id="MBC5786912.1"/>
    </source>
</evidence>
<keyword evidence="1" id="KW-0812">Transmembrane</keyword>
<dbReference type="NCBIfam" id="TIGR01598">
    <property type="entry name" value="holin_phiLC3"/>
    <property type="match status" value="1"/>
</dbReference>
<dbReference type="InterPro" id="IPR006485">
    <property type="entry name" value="Phage-like_holin"/>
</dbReference>
<gene>
    <name evidence="2" type="ORF">H8Z77_02595</name>
</gene>
<protein>
    <submittedName>
        <fullName evidence="2">Phage holin</fullName>
    </submittedName>
</protein>
<feature type="transmembrane region" description="Helical" evidence="1">
    <location>
        <begin position="12"/>
        <end position="36"/>
    </location>
</feature>
<organism evidence="2 3">
    <name type="scientific">Clostridium facile</name>
    <dbReference type="NCBI Taxonomy" id="2763035"/>
    <lineage>
        <taxon>Bacteria</taxon>
        <taxon>Bacillati</taxon>
        <taxon>Bacillota</taxon>
        <taxon>Clostridia</taxon>
        <taxon>Eubacteriales</taxon>
        <taxon>Clostridiaceae</taxon>
        <taxon>Clostridium</taxon>
    </lineage>
</organism>
<feature type="transmembrane region" description="Helical" evidence="1">
    <location>
        <begin position="42"/>
        <end position="61"/>
    </location>
</feature>
<dbReference type="Pfam" id="PF04531">
    <property type="entry name" value="Phage_holin_1"/>
    <property type="match status" value="1"/>
</dbReference>
<keyword evidence="3" id="KW-1185">Reference proteome</keyword>
<dbReference type="RefSeq" id="WP_069988537.1">
    <property type="nucleotide sequence ID" value="NZ_JACOQK010000001.1"/>
</dbReference>
<keyword evidence="1" id="KW-1133">Transmembrane helix</keyword>
<sequence length="82" mass="8935">MKINWKVRLQNKTFLIAFIGAILTFVYTILGMFGIVPSITQNMLTDAIMALINILVALGVVTDPTTQGIGDSSQAMSYTIPK</sequence>